<reference evidence="2" key="1">
    <citation type="submission" date="2024-06" db="UniProtKB">
        <authorList>
            <consortium name="RefSeq"/>
        </authorList>
    </citation>
    <scope>NUCLEOTIDE SEQUENCE [LARGE SCALE GENOMIC DNA]</scope>
</reference>
<protein>
    <submittedName>
        <fullName evidence="3">L-selectin-like</fullName>
    </submittedName>
</protein>
<dbReference type="PANTHER" id="PTHR22803">
    <property type="entry name" value="MANNOSE, PHOSPHOLIPASE, LECTIN RECEPTOR RELATED"/>
    <property type="match status" value="1"/>
</dbReference>
<reference evidence="3" key="2">
    <citation type="submission" date="2025-08" db="UniProtKB">
        <authorList>
            <consortium name="RefSeq"/>
        </authorList>
    </citation>
    <scope>IDENTIFICATION</scope>
    <source>
        <tissue evidence="3">Whole sample</tissue>
    </source>
</reference>
<organism evidence="2 3">
    <name type="scientific">Crassostrea virginica</name>
    <name type="common">Eastern oyster</name>
    <dbReference type="NCBI Taxonomy" id="6565"/>
    <lineage>
        <taxon>Eukaryota</taxon>
        <taxon>Metazoa</taxon>
        <taxon>Spiralia</taxon>
        <taxon>Lophotrochozoa</taxon>
        <taxon>Mollusca</taxon>
        <taxon>Bivalvia</taxon>
        <taxon>Autobranchia</taxon>
        <taxon>Pteriomorphia</taxon>
        <taxon>Ostreida</taxon>
        <taxon>Ostreoidea</taxon>
        <taxon>Ostreidae</taxon>
        <taxon>Crassostrea</taxon>
    </lineage>
</organism>
<dbReference type="SUPFAM" id="SSF56436">
    <property type="entry name" value="C-type lectin-like"/>
    <property type="match status" value="1"/>
</dbReference>
<dbReference type="KEGG" id="cvn:111129052"/>
<gene>
    <name evidence="3" type="primary">LOC111129052</name>
</gene>
<feature type="domain" description="C-type lectin" evidence="1">
    <location>
        <begin position="12"/>
        <end position="115"/>
    </location>
</feature>
<dbReference type="InterPro" id="IPR001304">
    <property type="entry name" value="C-type_lectin-like"/>
</dbReference>
<evidence type="ECO:0000259" key="1">
    <source>
        <dbReference type="PROSITE" id="PS50041"/>
    </source>
</evidence>
<evidence type="ECO:0000313" key="3">
    <source>
        <dbReference type="RefSeq" id="XP_022330860.1"/>
    </source>
</evidence>
<sequence>MEKYSLLTSVMWDAANQICKNYGGLLAIVQSSEEHKLIVQNLMKMNGKSYFVGGRKDGGKWTWLDGSSIQAITHWGQGEPNNAGGREDRLEYLLRDGTFAWNDIPLSAERGYICQFDACNFSCTKDGACVQRHSNDVCVCDQNLNILSKCNIGLGKS</sequence>
<dbReference type="CDD" id="cd00037">
    <property type="entry name" value="CLECT"/>
    <property type="match status" value="1"/>
</dbReference>
<dbReference type="PROSITE" id="PS50041">
    <property type="entry name" value="C_TYPE_LECTIN_2"/>
    <property type="match status" value="1"/>
</dbReference>
<name>A0A8B8DSM8_CRAVI</name>
<accession>A0A8B8DSM8</accession>
<dbReference type="Gene3D" id="3.10.100.10">
    <property type="entry name" value="Mannose-Binding Protein A, subunit A"/>
    <property type="match status" value="1"/>
</dbReference>
<dbReference type="OrthoDB" id="6146674at2759"/>
<proteinExistence type="predicted"/>
<dbReference type="Pfam" id="PF00059">
    <property type="entry name" value="Lectin_C"/>
    <property type="match status" value="1"/>
</dbReference>
<dbReference type="Proteomes" id="UP000694844">
    <property type="component" value="Chromosome 1"/>
</dbReference>
<dbReference type="InterPro" id="IPR016186">
    <property type="entry name" value="C-type_lectin-like/link_sf"/>
</dbReference>
<dbReference type="AlphaFoldDB" id="A0A8B8DSM8"/>
<evidence type="ECO:0000313" key="2">
    <source>
        <dbReference type="Proteomes" id="UP000694844"/>
    </source>
</evidence>
<dbReference type="RefSeq" id="XP_022330860.1">
    <property type="nucleotide sequence ID" value="XM_022475152.1"/>
</dbReference>
<dbReference type="InterPro" id="IPR016187">
    <property type="entry name" value="CTDL_fold"/>
</dbReference>
<keyword evidence="2" id="KW-1185">Reference proteome</keyword>
<dbReference type="GeneID" id="111129052"/>
<dbReference type="InterPro" id="IPR050111">
    <property type="entry name" value="C-type_lectin/snaclec_domain"/>
</dbReference>
<dbReference type="SMART" id="SM00034">
    <property type="entry name" value="CLECT"/>
    <property type="match status" value="1"/>
</dbReference>